<dbReference type="Gene3D" id="2.20.70.10">
    <property type="match status" value="1"/>
</dbReference>
<dbReference type="PROSITE" id="PS50020">
    <property type="entry name" value="WW_DOMAIN_2"/>
    <property type="match status" value="1"/>
</dbReference>
<keyword evidence="4" id="KW-1185">Reference proteome</keyword>
<dbReference type="PROSITE" id="PS01159">
    <property type="entry name" value="WW_DOMAIN_1"/>
    <property type="match status" value="1"/>
</dbReference>
<feature type="region of interest" description="Disordered" evidence="1">
    <location>
        <begin position="1"/>
        <end position="38"/>
    </location>
</feature>
<dbReference type="InterPro" id="IPR036020">
    <property type="entry name" value="WW_dom_sf"/>
</dbReference>
<organism evidence="3 4">
    <name type="scientific">Dissophora globulifera</name>
    <dbReference type="NCBI Taxonomy" id="979702"/>
    <lineage>
        <taxon>Eukaryota</taxon>
        <taxon>Fungi</taxon>
        <taxon>Fungi incertae sedis</taxon>
        <taxon>Mucoromycota</taxon>
        <taxon>Mortierellomycotina</taxon>
        <taxon>Mortierellomycetes</taxon>
        <taxon>Mortierellales</taxon>
        <taxon>Mortierellaceae</taxon>
        <taxon>Dissophora</taxon>
    </lineage>
</organism>
<evidence type="ECO:0000259" key="2">
    <source>
        <dbReference type="PROSITE" id="PS50020"/>
    </source>
</evidence>
<name>A0A9P6RPH1_9FUNG</name>
<dbReference type="EMBL" id="JAAAIP010000113">
    <property type="protein sequence ID" value="KAG0325418.1"/>
    <property type="molecule type" value="Genomic_DNA"/>
</dbReference>
<evidence type="ECO:0000313" key="4">
    <source>
        <dbReference type="Proteomes" id="UP000738325"/>
    </source>
</evidence>
<feature type="compositionally biased region" description="Low complexity" evidence="1">
    <location>
        <begin position="1"/>
        <end position="14"/>
    </location>
</feature>
<feature type="domain" description="WW" evidence="2">
    <location>
        <begin position="41"/>
        <end position="75"/>
    </location>
</feature>
<proteinExistence type="predicted"/>
<dbReference type="OrthoDB" id="2367685at2759"/>
<dbReference type="Pfam" id="PF00397">
    <property type="entry name" value="WW"/>
    <property type="match status" value="1"/>
</dbReference>
<comment type="caution">
    <text evidence="3">The sequence shown here is derived from an EMBL/GenBank/DDBJ whole genome shotgun (WGS) entry which is preliminary data.</text>
</comment>
<protein>
    <recommendedName>
        <fullName evidence="2">WW domain-containing protein</fullName>
    </recommendedName>
</protein>
<dbReference type="Proteomes" id="UP000738325">
    <property type="component" value="Unassembled WGS sequence"/>
</dbReference>
<dbReference type="AlphaFoldDB" id="A0A9P6RPH1"/>
<dbReference type="InterPro" id="IPR001202">
    <property type="entry name" value="WW_dom"/>
</dbReference>
<accession>A0A9P6RPH1</accession>
<reference evidence="3" key="1">
    <citation type="journal article" date="2020" name="Fungal Divers.">
        <title>Resolving the Mortierellaceae phylogeny through synthesis of multi-gene phylogenetics and phylogenomics.</title>
        <authorList>
            <person name="Vandepol N."/>
            <person name="Liber J."/>
            <person name="Desiro A."/>
            <person name="Na H."/>
            <person name="Kennedy M."/>
            <person name="Barry K."/>
            <person name="Grigoriev I.V."/>
            <person name="Miller A.N."/>
            <person name="O'Donnell K."/>
            <person name="Stajich J.E."/>
            <person name="Bonito G."/>
        </authorList>
    </citation>
    <scope>NUCLEOTIDE SEQUENCE</scope>
    <source>
        <strain evidence="3">REB-010B</strain>
    </source>
</reference>
<gene>
    <name evidence="3" type="ORF">BGZ99_000665</name>
</gene>
<dbReference type="SMART" id="SM00456">
    <property type="entry name" value="WW"/>
    <property type="match status" value="1"/>
</dbReference>
<dbReference type="SUPFAM" id="SSF51045">
    <property type="entry name" value="WW domain"/>
    <property type="match status" value="1"/>
</dbReference>
<sequence>MGCSSSKGLSGGSSAHRRRPGQQQQVQPPPYSLPQQLVPASTLPPGWISQFDVNKQRLFYVYPQTGQTTWEHPNGPAADAQEMARFFQIQELQRQQFGQHGQTYDRHYMDSYNRMGGMGPGASLAMGGAAGLLAGELLMGGLHGGGYYGGGYYGGGPEYIGAGDYGGGYGGDVIPAQTDFGGGDFGGGDFGGGDFGGF</sequence>
<evidence type="ECO:0000313" key="3">
    <source>
        <dbReference type="EMBL" id="KAG0325418.1"/>
    </source>
</evidence>
<evidence type="ECO:0000256" key="1">
    <source>
        <dbReference type="SAM" id="MobiDB-lite"/>
    </source>
</evidence>
<dbReference type="CDD" id="cd00201">
    <property type="entry name" value="WW"/>
    <property type="match status" value="1"/>
</dbReference>